<protein>
    <submittedName>
        <fullName evidence="1">Nitrogen regulatory protein P-II 1</fullName>
    </submittedName>
</protein>
<reference evidence="1 2" key="1">
    <citation type="submission" date="2016-10" db="EMBL/GenBank/DDBJ databases">
        <authorList>
            <person name="de Groot N.N."/>
        </authorList>
    </citation>
    <scope>NUCLEOTIDE SEQUENCE [LARGE SCALE GENOMIC DNA]</scope>
    <source>
        <strain evidence="1 2">Nm110</strain>
    </source>
</reference>
<sequence>MVIDREMLVPLKRVEIVIDEDDFEEFQEICRAINIRGYTYITHAGGFGSRGNRRPNDMPLPEKNILVIIACTEEQAETLAKNISSRMKEIGGIFLISDCDWVKGPKISY</sequence>
<dbReference type="InterPro" id="IPR011322">
    <property type="entry name" value="N-reg_PII-like_a/b"/>
</dbReference>
<dbReference type="RefSeq" id="WP_244505804.1">
    <property type="nucleotide sequence ID" value="NZ_FNNH01000032.1"/>
</dbReference>
<dbReference type="Gene3D" id="3.30.70.120">
    <property type="match status" value="1"/>
</dbReference>
<dbReference type="GO" id="GO:0006808">
    <property type="term" value="P:regulation of nitrogen utilization"/>
    <property type="evidence" value="ECO:0007669"/>
    <property type="project" value="InterPro"/>
</dbReference>
<dbReference type="Pfam" id="PF00543">
    <property type="entry name" value="P-II"/>
    <property type="match status" value="1"/>
</dbReference>
<accession>A0A1H2WVI1</accession>
<evidence type="ECO:0000313" key="2">
    <source>
        <dbReference type="Proteomes" id="UP000183454"/>
    </source>
</evidence>
<dbReference type="GO" id="GO:0030234">
    <property type="term" value="F:enzyme regulator activity"/>
    <property type="evidence" value="ECO:0007669"/>
    <property type="project" value="InterPro"/>
</dbReference>
<dbReference type="EMBL" id="FNNH01000032">
    <property type="protein sequence ID" value="SDW84557.1"/>
    <property type="molecule type" value="Genomic_DNA"/>
</dbReference>
<dbReference type="InterPro" id="IPR015867">
    <property type="entry name" value="N-reg_PII/ATP_PRibTrfase_C"/>
</dbReference>
<dbReference type="InterPro" id="IPR002187">
    <property type="entry name" value="N-reg_PII"/>
</dbReference>
<dbReference type="AlphaFoldDB" id="A0A1H2WVI1"/>
<dbReference type="Proteomes" id="UP000183454">
    <property type="component" value="Unassembled WGS sequence"/>
</dbReference>
<organism evidence="1 2">
    <name type="scientific">Nitrosomonas communis</name>
    <dbReference type="NCBI Taxonomy" id="44574"/>
    <lineage>
        <taxon>Bacteria</taxon>
        <taxon>Pseudomonadati</taxon>
        <taxon>Pseudomonadota</taxon>
        <taxon>Betaproteobacteria</taxon>
        <taxon>Nitrosomonadales</taxon>
        <taxon>Nitrosomonadaceae</taxon>
        <taxon>Nitrosomonas</taxon>
    </lineage>
</organism>
<name>A0A1H2WVI1_9PROT</name>
<gene>
    <name evidence="1" type="ORF">SAMN05421882_10327</name>
</gene>
<evidence type="ECO:0000313" key="1">
    <source>
        <dbReference type="EMBL" id="SDW84557.1"/>
    </source>
</evidence>
<proteinExistence type="predicted"/>
<dbReference type="SUPFAM" id="SSF54913">
    <property type="entry name" value="GlnB-like"/>
    <property type="match status" value="1"/>
</dbReference>